<name>A0A6P8GZ78_ACTTE</name>
<feature type="chain" id="PRO_5027595518" evidence="1">
    <location>
        <begin position="27"/>
        <end position="140"/>
    </location>
</feature>
<feature type="signal peptide" evidence="1">
    <location>
        <begin position="1"/>
        <end position="26"/>
    </location>
</feature>
<dbReference type="KEGG" id="aten:116287050"/>
<dbReference type="Proteomes" id="UP000515163">
    <property type="component" value="Unplaced"/>
</dbReference>
<evidence type="ECO:0000256" key="1">
    <source>
        <dbReference type="SAM" id="SignalP"/>
    </source>
</evidence>
<dbReference type="OrthoDB" id="10345456at2759"/>
<protein>
    <submittedName>
        <fullName evidence="3">Uncharacterized protein LOC116287050</fullName>
    </submittedName>
</protein>
<dbReference type="RefSeq" id="XP_031549524.1">
    <property type="nucleotide sequence ID" value="XM_031693664.1"/>
</dbReference>
<evidence type="ECO:0000313" key="3">
    <source>
        <dbReference type="RefSeq" id="XP_031549524.1"/>
    </source>
</evidence>
<sequence length="140" mass="16236">MNGFMLNFCLIFFLIGLQMYDKFSDGFKWISLPSQRTKVDVGSIVLIRWYYECNEYGISNILYNNKEKFYRYGSKHNYTATKNVVPPFSVIGGSNVTIIIPDVDRDKNGSYCCFVHCDGVKNETCTTLVIYLMTYISRIH</sequence>
<dbReference type="AlphaFoldDB" id="A0A6P8GZ78"/>
<proteinExistence type="predicted"/>
<keyword evidence="1" id="KW-0732">Signal</keyword>
<dbReference type="GeneID" id="116287050"/>
<evidence type="ECO:0000313" key="2">
    <source>
        <dbReference type="Proteomes" id="UP000515163"/>
    </source>
</evidence>
<organism evidence="2 3">
    <name type="scientific">Actinia tenebrosa</name>
    <name type="common">Australian red waratah sea anemone</name>
    <dbReference type="NCBI Taxonomy" id="6105"/>
    <lineage>
        <taxon>Eukaryota</taxon>
        <taxon>Metazoa</taxon>
        <taxon>Cnidaria</taxon>
        <taxon>Anthozoa</taxon>
        <taxon>Hexacorallia</taxon>
        <taxon>Actiniaria</taxon>
        <taxon>Actiniidae</taxon>
        <taxon>Actinia</taxon>
    </lineage>
</organism>
<keyword evidence="2" id="KW-1185">Reference proteome</keyword>
<accession>A0A6P8GZ78</accession>
<gene>
    <name evidence="3" type="primary">LOC116287050</name>
</gene>
<reference evidence="3" key="1">
    <citation type="submission" date="2025-08" db="UniProtKB">
        <authorList>
            <consortium name="RefSeq"/>
        </authorList>
    </citation>
    <scope>IDENTIFICATION</scope>
    <source>
        <tissue evidence="3">Tentacle</tissue>
    </source>
</reference>
<dbReference type="InParanoid" id="A0A6P8GZ78"/>